<proteinExistence type="predicted"/>
<dbReference type="OrthoDB" id="1099063at2759"/>
<gene>
    <name evidence="2" type="primary">KNAG0G00120</name>
    <name evidence="2" type="ordered locus">KNAG_0G00120</name>
</gene>
<evidence type="ECO:0000313" key="2">
    <source>
        <dbReference type="EMBL" id="CCK71071.1"/>
    </source>
</evidence>
<dbReference type="EMBL" id="HE978320">
    <property type="protein sequence ID" value="CCK71071.1"/>
    <property type="molecule type" value="Genomic_DNA"/>
</dbReference>
<feature type="compositionally biased region" description="Basic and acidic residues" evidence="1">
    <location>
        <begin position="187"/>
        <end position="207"/>
    </location>
</feature>
<dbReference type="GeneID" id="34526795"/>
<organism evidence="2 3">
    <name type="scientific">Huiozyma naganishii (strain ATCC MYA-139 / BCRC 22969 / CBS 8797 / KCTC 17520 / NBRC 10181 / NCYC 3082 / Yp74L-3)</name>
    <name type="common">Yeast</name>
    <name type="synonym">Kazachstania naganishii</name>
    <dbReference type="NCBI Taxonomy" id="1071383"/>
    <lineage>
        <taxon>Eukaryota</taxon>
        <taxon>Fungi</taxon>
        <taxon>Dikarya</taxon>
        <taxon>Ascomycota</taxon>
        <taxon>Saccharomycotina</taxon>
        <taxon>Saccharomycetes</taxon>
        <taxon>Saccharomycetales</taxon>
        <taxon>Saccharomycetaceae</taxon>
        <taxon>Huiozyma</taxon>
    </lineage>
</organism>
<accession>J7S8S5</accession>
<dbReference type="HOGENOM" id="CLU_1129201_0_0_1"/>
<dbReference type="STRING" id="1071383.J7S8S5"/>
<name>J7S8S5_HUIN7</name>
<evidence type="ECO:0000313" key="3">
    <source>
        <dbReference type="Proteomes" id="UP000006310"/>
    </source>
</evidence>
<reference evidence="3" key="2">
    <citation type="submission" date="2012-08" db="EMBL/GenBank/DDBJ databases">
        <title>Genome sequence of Kazachstania naganishii.</title>
        <authorList>
            <person name="Gordon J.L."/>
            <person name="Armisen D."/>
            <person name="Proux-Wera E."/>
            <person name="OhEigeartaigh S.S."/>
            <person name="Byrne K.P."/>
            <person name="Wolfe K.H."/>
        </authorList>
    </citation>
    <scope>NUCLEOTIDE SEQUENCE [LARGE SCALE GENOMIC DNA]</scope>
    <source>
        <strain evidence="3">ATCC MYA-139 / BCRC 22969 / CBS 8797 / CCRC 22969 / KCTC 17520 / NBRC 10181 / NCYC 3082</strain>
    </source>
</reference>
<dbReference type="RefSeq" id="XP_022465317.1">
    <property type="nucleotide sequence ID" value="XM_022608864.1"/>
</dbReference>
<protein>
    <submittedName>
        <fullName evidence="2">Uncharacterized protein</fullName>
    </submittedName>
</protein>
<feature type="compositionally biased region" description="Polar residues" evidence="1">
    <location>
        <begin position="220"/>
        <end position="246"/>
    </location>
</feature>
<feature type="region of interest" description="Disordered" evidence="1">
    <location>
        <begin position="161"/>
        <end position="246"/>
    </location>
</feature>
<dbReference type="AlphaFoldDB" id="J7S8S5"/>
<dbReference type="Proteomes" id="UP000006310">
    <property type="component" value="Chromosome 7"/>
</dbReference>
<sequence>MNWTPPPLYRVSQTIELPYVTCVNFVLHLFCLCANCSANACSLFINTFPFPELFTQNYRRREVRSNTLASRMNVPSRGPPVETKKRTKITLIPLDTSDFAIEDIVKEFGEPTYIHFYDSKDDRTCIFELSDLTSMESFVNKYNDYEIKEGSKIRAQIFEQPMKSTRPHQRGGQAYGSHYKVQQAERIPLRDNPRPVRRNERAKKPTLEELDAELDDYMNKDTSGTAEQSNSTNNTPEQSTGAPANT</sequence>
<dbReference type="SUPFAM" id="SSF54928">
    <property type="entry name" value="RNA-binding domain, RBD"/>
    <property type="match status" value="1"/>
</dbReference>
<dbReference type="eggNOG" id="ENOG502S444">
    <property type="taxonomic scope" value="Eukaryota"/>
</dbReference>
<dbReference type="GO" id="GO:0003676">
    <property type="term" value="F:nucleic acid binding"/>
    <property type="evidence" value="ECO:0007669"/>
    <property type="project" value="InterPro"/>
</dbReference>
<keyword evidence="3" id="KW-1185">Reference proteome</keyword>
<dbReference type="KEGG" id="kng:KNAG_0G00120"/>
<dbReference type="InterPro" id="IPR035979">
    <property type="entry name" value="RBD_domain_sf"/>
</dbReference>
<reference evidence="2 3" key="1">
    <citation type="journal article" date="2011" name="Proc. Natl. Acad. Sci. U.S.A.">
        <title>Evolutionary erosion of yeast sex chromosomes by mating-type switching accidents.</title>
        <authorList>
            <person name="Gordon J.L."/>
            <person name="Armisen D."/>
            <person name="Proux-Wera E."/>
            <person name="Oheigeartaigh S.S."/>
            <person name="Byrne K.P."/>
            <person name="Wolfe K.H."/>
        </authorList>
    </citation>
    <scope>NUCLEOTIDE SEQUENCE [LARGE SCALE GENOMIC DNA]</scope>
    <source>
        <strain evidence="3">ATCC MYA-139 / BCRC 22969 / CBS 8797 / CCRC 22969 / KCTC 17520 / NBRC 10181 / NCYC 3082</strain>
    </source>
</reference>
<evidence type="ECO:0000256" key="1">
    <source>
        <dbReference type="SAM" id="MobiDB-lite"/>
    </source>
</evidence>